<evidence type="ECO:0000313" key="2">
    <source>
        <dbReference type="EMBL" id="WPL16387.1"/>
    </source>
</evidence>
<dbReference type="SUPFAM" id="SSF51726">
    <property type="entry name" value="UROD/MetE-like"/>
    <property type="match status" value="1"/>
</dbReference>
<name>A0ABZ0S791_9GAMM</name>
<dbReference type="InterPro" id="IPR052024">
    <property type="entry name" value="Methanogen_methyltrans"/>
</dbReference>
<protein>
    <submittedName>
        <fullName evidence="2">Uroporphyrinogen decarboxylase</fullName>
        <ecNumber evidence="2">4.1.1.37</ecNumber>
    </submittedName>
</protein>
<sequence>MKSLERIVATVAFRATDRTPVIPQVFGHAAVLSGVPLEDYVCDGALLARCQLEALAHYRYDAVFALMDVNVEAEALGLRLNFAADRYPTVQAHALAAELLATEPLRLPDPESAGRMPELLRAAHLLREALGDEVAVVGCVLGPMSLCAQLLGLEAALYLAIDEPEQFMQLLDFATEVLIRFGVAQINAGVHLPLVFDPAASPEIIPVPFYREFLVPRLVRLFSALKAAGARFNWLHTTGAIGAILPFYPLAGVELANLDYAVEPELAMQGLSWIAMNGNLKPLDFVYGAPDDIAKASARLLDLFAPRGGFILSSGCEIPPEARPENIMALVAAAMCES</sequence>
<evidence type="ECO:0000259" key="1">
    <source>
        <dbReference type="Pfam" id="PF01208"/>
    </source>
</evidence>
<evidence type="ECO:0000313" key="3">
    <source>
        <dbReference type="Proteomes" id="UP001432180"/>
    </source>
</evidence>
<dbReference type="RefSeq" id="WP_328986934.1">
    <property type="nucleotide sequence ID" value="NZ_CP121472.1"/>
</dbReference>
<dbReference type="EMBL" id="CP121472">
    <property type="protein sequence ID" value="WPL16387.1"/>
    <property type="molecule type" value="Genomic_DNA"/>
</dbReference>
<feature type="domain" description="Uroporphyrinogen decarboxylase (URO-D)" evidence="1">
    <location>
        <begin position="4"/>
        <end position="334"/>
    </location>
</feature>
<keyword evidence="2" id="KW-0456">Lyase</keyword>
<accession>A0ABZ0S791</accession>
<dbReference type="InterPro" id="IPR038071">
    <property type="entry name" value="UROD/MetE-like_sf"/>
</dbReference>
<dbReference type="InterPro" id="IPR000257">
    <property type="entry name" value="Uroporphyrinogen_deCOase"/>
</dbReference>
<dbReference type="Gene3D" id="3.20.20.210">
    <property type="match status" value="1"/>
</dbReference>
<keyword evidence="3" id="KW-1185">Reference proteome</keyword>
<dbReference type="EC" id="4.1.1.37" evidence="2"/>
<organism evidence="2 3">
    <name type="scientific">Thiorhodovibrio winogradskyi</name>
    <dbReference type="NCBI Taxonomy" id="77007"/>
    <lineage>
        <taxon>Bacteria</taxon>
        <taxon>Pseudomonadati</taxon>
        <taxon>Pseudomonadota</taxon>
        <taxon>Gammaproteobacteria</taxon>
        <taxon>Chromatiales</taxon>
        <taxon>Chromatiaceae</taxon>
        <taxon>Thiorhodovibrio</taxon>
    </lineage>
</organism>
<dbReference type="Proteomes" id="UP001432180">
    <property type="component" value="Chromosome"/>
</dbReference>
<dbReference type="GO" id="GO:0004853">
    <property type="term" value="F:uroporphyrinogen decarboxylase activity"/>
    <property type="evidence" value="ECO:0007669"/>
    <property type="project" value="UniProtKB-EC"/>
</dbReference>
<dbReference type="CDD" id="cd03465">
    <property type="entry name" value="URO-D_like"/>
    <property type="match status" value="1"/>
</dbReference>
<gene>
    <name evidence="2" type="primary">hemE_2</name>
    <name evidence="2" type="ORF">Thiowin_01341</name>
</gene>
<proteinExistence type="predicted"/>
<dbReference type="PANTHER" id="PTHR47099">
    <property type="entry name" value="METHYLCOBAMIDE:COM METHYLTRANSFERASE MTBA"/>
    <property type="match status" value="1"/>
</dbReference>
<dbReference type="Pfam" id="PF01208">
    <property type="entry name" value="URO-D"/>
    <property type="match status" value="1"/>
</dbReference>
<reference evidence="2 3" key="1">
    <citation type="journal article" date="2023" name="Microorganisms">
        <title>Thiorhodovibrio frisius and Trv. litoralis spp. nov., Two Novel Members from a Clade of Fastidious Purple Sulfur Bacteria That Exhibit Unique Red-Shifted Light-Harvesting Capabilities.</title>
        <authorList>
            <person name="Methner A."/>
            <person name="Kuzyk S.B."/>
            <person name="Petersen J."/>
            <person name="Bauer S."/>
            <person name="Brinkmann H."/>
            <person name="Sichau K."/>
            <person name="Wanner G."/>
            <person name="Wolf J."/>
            <person name="Neumann-Schaal M."/>
            <person name="Henke P."/>
            <person name="Tank M."/>
            <person name="Sproer C."/>
            <person name="Bunk B."/>
            <person name="Overmann J."/>
        </authorList>
    </citation>
    <scope>NUCLEOTIDE SEQUENCE [LARGE SCALE GENOMIC DNA]</scope>
    <source>
        <strain evidence="2 3">DSM 6702</strain>
    </source>
</reference>
<dbReference type="PANTHER" id="PTHR47099:SF1">
    <property type="entry name" value="METHYLCOBAMIDE:COM METHYLTRANSFERASE MTBA"/>
    <property type="match status" value="1"/>
</dbReference>